<keyword evidence="2" id="KW-1185">Reference proteome</keyword>
<evidence type="ECO:0000313" key="1">
    <source>
        <dbReference type="EMBL" id="CAD1476373.1"/>
    </source>
</evidence>
<dbReference type="EMBL" id="CAJDYZ010009303">
    <property type="protein sequence ID" value="CAD1476373.1"/>
    <property type="molecule type" value="Genomic_DNA"/>
</dbReference>
<accession>A0A6V7H8D5</accession>
<dbReference type="AlphaFoldDB" id="A0A6V7H8D5"/>
<evidence type="ECO:0000313" key="2">
    <source>
        <dbReference type="Proteomes" id="UP000752696"/>
    </source>
</evidence>
<name>A0A6V7H8D5_9HYME</name>
<reference evidence="1" key="1">
    <citation type="submission" date="2020-07" db="EMBL/GenBank/DDBJ databases">
        <authorList>
            <person name="Nazaruddin N."/>
        </authorList>
    </citation>
    <scope>NUCLEOTIDE SEQUENCE</scope>
</reference>
<proteinExistence type="predicted"/>
<sequence length="56" mass="6506">MTTNEDAPFTTGTGKTEKYFNNIKLAPLYEKTRPLTPNLKYKNLMDLLHYIPLAHH</sequence>
<gene>
    <name evidence="1" type="ORF">MHI_LOCUS640581</name>
</gene>
<organism evidence="1 2">
    <name type="scientific">Heterotrigona itama</name>
    <dbReference type="NCBI Taxonomy" id="395501"/>
    <lineage>
        <taxon>Eukaryota</taxon>
        <taxon>Metazoa</taxon>
        <taxon>Ecdysozoa</taxon>
        <taxon>Arthropoda</taxon>
        <taxon>Hexapoda</taxon>
        <taxon>Insecta</taxon>
        <taxon>Pterygota</taxon>
        <taxon>Neoptera</taxon>
        <taxon>Endopterygota</taxon>
        <taxon>Hymenoptera</taxon>
        <taxon>Apocrita</taxon>
        <taxon>Aculeata</taxon>
        <taxon>Apoidea</taxon>
        <taxon>Anthophila</taxon>
        <taxon>Apidae</taxon>
        <taxon>Heterotrigona</taxon>
    </lineage>
</organism>
<dbReference type="OrthoDB" id="7604615at2759"/>
<comment type="caution">
    <text evidence="1">The sequence shown here is derived from an EMBL/GenBank/DDBJ whole genome shotgun (WGS) entry which is preliminary data.</text>
</comment>
<dbReference type="Proteomes" id="UP000752696">
    <property type="component" value="Unassembled WGS sequence"/>
</dbReference>
<feature type="non-terminal residue" evidence="1">
    <location>
        <position position="56"/>
    </location>
</feature>
<protein>
    <submittedName>
        <fullName evidence="1">Uncharacterized protein</fullName>
    </submittedName>
</protein>